<evidence type="ECO:0000256" key="1">
    <source>
        <dbReference type="SAM" id="Phobius"/>
    </source>
</evidence>
<dbReference type="Proteomes" id="UP000799429">
    <property type="component" value="Unassembled WGS sequence"/>
</dbReference>
<keyword evidence="3" id="KW-1185">Reference proteome</keyword>
<dbReference type="OrthoDB" id="2830640at2759"/>
<keyword evidence="1" id="KW-1133">Transmembrane helix</keyword>
<evidence type="ECO:0008006" key="4">
    <source>
        <dbReference type="Google" id="ProtNLM"/>
    </source>
</evidence>
<accession>A0A9P4S303</accession>
<proteinExistence type="predicted"/>
<protein>
    <recommendedName>
        <fullName evidence="4">Cora-domain-containing protein</fullName>
    </recommendedName>
</protein>
<gene>
    <name evidence="2" type="ORF">M501DRAFT_962762</name>
</gene>
<dbReference type="EMBL" id="MU006110">
    <property type="protein sequence ID" value="KAF2835313.1"/>
    <property type="molecule type" value="Genomic_DNA"/>
</dbReference>
<sequence>MSTSEKKGVDVQTSEITFSRLEASLAKAEVVPRPNSREMKDVNRHAKPEDIDVNELDFDYDLDSSHYPLGNVRSLQQVFSAVQHQQHLSKKENFSDYTAIECFSITSSGGEWQNLDEARLRDFLEATAKVEEPRISPTASMNRNGRRMLLFLVPLTPTPHTSFGNRIPMTQASVSHLFHTLGIHSLFLLNLLGRPDYWAPQTHWETAEGGDFVACDFFCQHPRWNLQVQGAPLSVYMRFDATRELITYIVSHKVGDTSVKTLKNIIDISMRTASGSTKNVMFLDDPFDFHTILSVLSFEASKFHVKRFQRFMWTQINKVDDHLGGLENSDRAKLRDLTKELQIISQNADSHIGNADVAIITARGIRSAHARIHVAISSSASTYQRVTDSIEYIIKSMEKQKIWFLNYKNRKDSTMSLVYNLVTQEDAANNIRLSHEMKRDSTSMNAIAGLTMVFLPGTFTATVLGAGIFSAVAGTNNVRVSGIWWLWIVLTVPLTLIVMACWWYYKYTKERPYKAQMAAIAAAKRKEEAGDTEEQMGKSSAVSFLNEVRAARPIGNLSLRGWSFASSRKKSAGESLQDRV</sequence>
<name>A0A9P4S303_9PEZI</name>
<comment type="caution">
    <text evidence="2">The sequence shown here is derived from an EMBL/GenBank/DDBJ whole genome shotgun (WGS) entry which is preliminary data.</text>
</comment>
<reference evidence="2" key="1">
    <citation type="journal article" date="2020" name="Stud. Mycol.">
        <title>101 Dothideomycetes genomes: a test case for predicting lifestyles and emergence of pathogens.</title>
        <authorList>
            <person name="Haridas S."/>
            <person name="Albert R."/>
            <person name="Binder M."/>
            <person name="Bloem J."/>
            <person name="Labutti K."/>
            <person name="Salamov A."/>
            <person name="Andreopoulos B."/>
            <person name="Baker S."/>
            <person name="Barry K."/>
            <person name="Bills G."/>
            <person name="Bluhm B."/>
            <person name="Cannon C."/>
            <person name="Castanera R."/>
            <person name="Culley D."/>
            <person name="Daum C."/>
            <person name="Ezra D."/>
            <person name="Gonzalez J."/>
            <person name="Henrissat B."/>
            <person name="Kuo A."/>
            <person name="Liang C."/>
            <person name="Lipzen A."/>
            <person name="Lutzoni F."/>
            <person name="Magnuson J."/>
            <person name="Mondo S."/>
            <person name="Nolan M."/>
            <person name="Ohm R."/>
            <person name="Pangilinan J."/>
            <person name="Park H.-J."/>
            <person name="Ramirez L."/>
            <person name="Alfaro M."/>
            <person name="Sun H."/>
            <person name="Tritt A."/>
            <person name="Yoshinaga Y."/>
            <person name="Zwiers L.-H."/>
            <person name="Turgeon B."/>
            <person name="Goodwin S."/>
            <person name="Spatafora J."/>
            <person name="Crous P."/>
            <person name="Grigoriev I."/>
        </authorList>
    </citation>
    <scope>NUCLEOTIDE SEQUENCE</scope>
    <source>
        <strain evidence="2">CBS 101060</strain>
    </source>
</reference>
<evidence type="ECO:0000313" key="2">
    <source>
        <dbReference type="EMBL" id="KAF2835313.1"/>
    </source>
</evidence>
<dbReference type="AlphaFoldDB" id="A0A9P4S303"/>
<evidence type="ECO:0000313" key="3">
    <source>
        <dbReference type="Proteomes" id="UP000799429"/>
    </source>
</evidence>
<feature type="transmembrane region" description="Helical" evidence="1">
    <location>
        <begin position="447"/>
        <end position="472"/>
    </location>
</feature>
<keyword evidence="1" id="KW-0472">Membrane</keyword>
<keyword evidence="1" id="KW-0812">Transmembrane</keyword>
<organism evidence="2 3">
    <name type="scientific">Patellaria atrata CBS 101060</name>
    <dbReference type="NCBI Taxonomy" id="1346257"/>
    <lineage>
        <taxon>Eukaryota</taxon>
        <taxon>Fungi</taxon>
        <taxon>Dikarya</taxon>
        <taxon>Ascomycota</taxon>
        <taxon>Pezizomycotina</taxon>
        <taxon>Dothideomycetes</taxon>
        <taxon>Dothideomycetes incertae sedis</taxon>
        <taxon>Patellariales</taxon>
        <taxon>Patellariaceae</taxon>
        <taxon>Patellaria</taxon>
    </lineage>
</organism>
<dbReference type="Gene3D" id="1.20.58.340">
    <property type="entry name" value="Magnesium transport protein CorA, transmembrane region"/>
    <property type="match status" value="1"/>
</dbReference>
<feature type="transmembrane region" description="Helical" evidence="1">
    <location>
        <begin position="484"/>
        <end position="505"/>
    </location>
</feature>